<dbReference type="InterPro" id="IPR045684">
    <property type="entry name" value="DUF6191"/>
</dbReference>
<dbReference type="Pfam" id="PF19690">
    <property type="entry name" value="DUF6191"/>
    <property type="match status" value="1"/>
</dbReference>
<proteinExistence type="predicted"/>
<protein>
    <submittedName>
        <fullName evidence="2">DUF6191 domain-containing protein</fullName>
    </submittedName>
</protein>
<feature type="compositionally biased region" description="Basic and acidic residues" evidence="1">
    <location>
        <begin position="12"/>
        <end position="28"/>
    </location>
</feature>
<dbReference type="RefSeq" id="WP_353647639.1">
    <property type="nucleotide sequence ID" value="NZ_CP159218.1"/>
</dbReference>
<feature type="region of interest" description="Disordered" evidence="1">
    <location>
        <begin position="52"/>
        <end position="89"/>
    </location>
</feature>
<evidence type="ECO:0000313" key="2">
    <source>
        <dbReference type="EMBL" id="XCG62024.1"/>
    </source>
</evidence>
<evidence type="ECO:0000256" key="1">
    <source>
        <dbReference type="SAM" id="MobiDB-lite"/>
    </source>
</evidence>
<accession>A0AAU8DIL7</accession>
<organism evidence="2">
    <name type="scientific">Nakamurella sp. A5-74</name>
    <dbReference type="NCBI Taxonomy" id="3158264"/>
    <lineage>
        <taxon>Bacteria</taxon>
        <taxon>Bacillati</taxon>
        <taxon>Actinomycetota</taxon>
        <taxon>Actinomycetes</taxon>
        <taxon>Nakamurellales</taxon>
        <taxon>Nakamurellaceae</taxon>
        <taxon>Nakamurella</taxon>
    </lineage>
</organism>
<sequence length="89" mass="9495">MGELGALFNPGMRHEIEERKSKELRREEEGDSDPGDLRIDLFSGVAVIALGKNGPIAPGDEADPSAQRSAASARANTEQTAAEQDSDDE</sequence>
<name>A0AAU8DIL7_9ACTN</name>
<dbReference type="AlphaFoldDB" id="A0AAU8DIL7"/>
<feature type="region of interest" description="Disordered" evidence="1">
    <location>
        <begin position="1"/>
        <end position="38"/>
    </location>
</feature>
<dbReference type="EMBL" id="CP159218">
    <property type="protein sequence ID" value="XCG62024.1"/>
    <property type="molecule type" value="Genomic_DNA"/>
</dbReference>
<feature type="compositionally biased region" description="Low complexity" evidence="1">
    <location>
        <begin position="65"/>
        <end position="75"/>
    </location>
</feature>
<gene>
    <name evidence="2" type="ORF">ABLG96_12090</name>
</gene>
<reference evidence="2" key="1">
    <citation type="submission" date="2024-05" db="EMBL/GenBank/DDBJ databases">
        <authorList>
            <person name="Cai S.Y."/>
            <person name="Jin L.M."/>
            <person name="Li H.R."/>
        </authorList>
    </citation>
    <scope>NUCLEOTIDE SEQUENCE</scope>
    <source>
        <strain evidence="2">A5-74</strain>
    </source>
</reference>